<feature type="region of interest" description="Disordered" evidence="1">
    <location>
        <begin position="267"/>
        <end position="299"/>
    </location>
</feature>
<dbReference type="GO" id="GO:0016020">
    <property type="term" value="C:membrane"/>
    <property type="evidence" value="ECO:0007669"/>
    <property type="project" value="TreeGrafter"/>
</dbReference>
<dbReference type="InterPro" id="IPR046795">
    <property type="entry name" value="TMEM127_TM"/>
</dbReference>
<evidence type="ECO:0000256" key="2">
    <source>
        <dbReference type="SAM" id="Phobius"/>
    </source>
</evidence>
<evidence type="ECO:0000256" key="1">
    <source>
        <dbReference type="SAM" id="MobiDB-lite"/>
    </source>
</evidence>
<feature type="domain" description="Transmembrane protein 127 transmembrane region" evidence="3">
    <location>
        <begin position="137"/>
        <end position="249"/>
    </location>
</feature>
<reference evidence="4" key="1">
    <citation type="submission" date="2022-03" db="EMBL/GenBank/DDBJ databases">
        <authorList>
            <person name="Martin C."/>
        </authorList>
    </citation>
    <scope>NUCLEOTIDE SEQUENCE</scope>
</reference>
<feature type="transmembrane region" description="Helical" evidence="2">
    <location>
        <begin position="149"/>
        <end position="171"/>
    </location>
</feature>
<dbReference type="GO" id="GO:0008285">
    <property type="term" value="P:negative regulation of cell population proliferation"/>
    <property type="evidence" value="ECO:0007669"/>
    <property type="project" value="InterPro"/>
</dbReference>
<gene>
    <name evidence="4" type="ORF">OFUS_LOCUS9418</name>
</gene>
<accession>A0A8S4NP50</accession>
<feature type="transmembrane region" description="Helical" evidence="2">
    <location>
        <begin position="183"/>
        <end position="204"/>
    </location>
</feature>
<keyword evidence="2" id="KW-1133">Transmembrane helix</keyword>
<keyword evidence="2" id="KW-0812">Transmembrane</keyword>
<dbReference type="Gene3D" id="1.20.140.150">
    <property type="match status" value="1"/>
</dbReference>
<keyword evidence="2" id="KW-0472">Membrane</keyword>
<dbReference type="EMBL" id="CAIIXF020000005">
    <property type="protein sequence ID" value="CAH1783039.1"/>
    <property type="molecule type" value="Genomic_DNA"/>
</dbReference>
<protein>
    <recommendedName>
        <fullName evidence="3">Transmembrane protein 127 transmembrane region domain-containing protein</fullName>
    </recommendedName>
</protein>
<feature type="compositionally biased region" description="Pro residues" evidence="1">
    <location>
        <begin position="290"/>
        <end position="299"/>
    </location>
</feature>
<dbReference type="AlphaFoldDB" id="A0A8S4NP50"/>
<name>A0A8S4NP50_OWEFU</name>
<evidence type="ECO:0000259" key="3">
    <source>
        <dbReference type="Pfam" id="PF20517"/>
    </source>
</evidence>
<dbReference type="GO" id="GO:0032007">
    <property type="term" value="P:negative regulation of TOR signaling"/>
    <property type="evidence" value="ECO:0007669"/>
    <property type="project" value="InterPro"/>
</dbReference>
<organism evidence="4 5">
    <name type="scientific">Owenia fusiformis</name>
    <name type="common">Polychaete worm</name>
    <dbReference type="NCBI Taxonomy" id="6347"/>
    <lineage>
        <taxon>Eukaryota</taxon>
        <taxon>Metazoa</taxon>
        <taxon>Spiralia</taxon>
        <taxon>Lophotrochozoa</taxon>
        <taxon>Annelida</taxon>
        <taxon>Polychaeta</taxon>
        <taxon>Sedentaria</taxon>
        <taxon>Canalipalpata</taxon>
        <taxon>Sabellida</taxon>
        <taxon>Oweniida</taxon>
        <taxon>Oweniidae</taxon>
        <taxon>Owenia</taxon>
    </lineage>
</organism>
<keyword evidence="5" id="KW-1185">Reference proteome</keyword>
<dbReference type="PANTHER" id="PTHR28358:SF1">
    <property type="entry name" value="TRANSMEMBRANE PROTEIN 127"/>
    <property type="match status" value="1"/>
</dbReference>
<evidence type="ECO:0000313" key="5">
    <source>
        <dbReference type="Proteomes" id="UP000749559"/>
    </source>
</evidence>
<sequence length="299" mass="33390">MDLLISEDDATPPPPSGRSGRANNRHRPSERRRSERSRRSRRSRSRRRHRYKHRERNFVAAVCTTIVIVTISTALAEPNWFYLRGGGCNTKYLGVFQFFYIGSFEQSSGDVGVPGQVVQPKFVYYTGPGTESVLINCVTPQVVQIMRGVIALCFLSILSSLFAFVLDLFGPSMKTLRTLRRNAVGNIVTVLLCVLINGFCYWVTQIIEQLQHDTKLHKGSKIIVTFDVSFYLIAGAGAVSVIATACNLLKRYPVYEEEASDREHLMDNYDDMDPVSTEGPPVVPSTQPVPSVPPPAYSP</sequence>
<proteinExistence type="predicted"/>
<feature type="transmembrane region" description="Helical" evidence="2">
    <location>
        <begin position="57"/>
        <end position="76"/>
    </location>
</feature>
<dbReference type="InterPro" id="IPR033331">
    <property type="entry name" value="TMEM127"/>
</dbReference>
<dbReference type="PANTHER" id="PTHR28358">
    <property type="entry name" value="TRANSMEMBRANE PROTEIN 127"/>
    <property type="match status" value="1"/>
</dbReference>
<comment type="caution">
    <text evidence="4">The sequence shown here is derived from an EMBL/GenBank/DDBJ whole genome shotgun (WGS) entry which is preliminary data.</text>
</comment>
<feature type="compositionally biased region" description="Acidic residues" evidence="1">
    <location>
        <begin position="1"/>
        <end position="10"/>
    </location>
</feature>
<feature type="region of interest" description="Disordered" evidence="1">
    <location>
        <begin position="1"/>
        <end position="51"/>
    </location>
</feature>
<dbReference type="Pfam" id="PF20517">
    <property type="entry name" value="TMEM127"/>
    <property type="match status" value="1"/>
</dbReference>
<dbReference type="Proteomes" id="UP000749559">
    <property type="component" value="Unassembled WGS sequence"/>
</dbReference>
<feature type="transmembrane region" description="Helical" evidence="2">
    <location>
        <begin position="228"/>
        <end position="249"/>
    </location>
</feature>
<feature type="compositionally biased region" description="Basic residues" evidence="1">
    <location>
        <begin position="23"/>
        <end position="51"/>
    </location>
</feature>
<evidence type="ECO:0000313" key="4">
    <source>
        <dbReference type="EMBL" id="CAH1783039.1"/>
    </source>
</evidence>
<dbReference type="OrthoDB" id="10030622at2759"/>